<evidence type="ECO:0000313" key="1">
    <source>
        <dbReference type="EMBL" id="UXN60309.1"/>
    </source>
</evidence>
<dbReference type="Proteomes" id="UP001061991">
    <property type="component" value="Chromosome"/>
</dbReference>
<protein>
    <submittedName>
        <fullName evidence="1">Excinuclease ABC subunit UvrA</fullName>
        <ecNumber evidence="1">3.1.25.-</ecNumber>
    </submittedName>
</protein>
<gene>
    <name evidence="1" type="primary">uvrA</name>
    <name evidence="1" type="ORF">N8E88_28035</name>
</gene>
<name>A0ACD4D3C6_9HYPH</name>
<keyword evidence="1" id="KW-0378">Hydrolase</keyword>
<sequence>MSDQKYISIRGAREHNLKNIDLDLPRDKLIVMTGLSGSGKSSLAFDTIYAEGQRRYVESLSAYARQFLEMMQKPDVDQIDGLSPAISIEQKTTSRNPRSTVGTVTEIYDYLRLLYARVGIPYSPATGLPIESQTVSQMVDRVLAIEEGTRLFILAPIVRGRKGEYRKELADLQKRGFQRVKVDGIFYEIADVPALDKKYKHDIDVVVDRIVVRPDMSARLADSLETCLKLADGIAVAEFADKPLPADETASESANKSKNDTHERVMFSEKFACPVSGFTISEIEPRLFSFNNPFGACPTCDGLGTQKAIDPTMIVPDESLTLKGGAIAPWSKSSSPYYYQTLDALGAAYGFKLGDRWRDLGEEAQKAILYGTGSREVQFAYDDGLRSYRTTKPFEGVIPNLERRWKETDSAWSREEIERFMSGTPCPACNGYRLKPEALAVKIGGLHIGQVTEKSIRHADAWFRDIDKTFNEKQTEIAERILKEIRERLRFLNDVGLDYLALSRNSGTLSGGESQRIRLASQIGSGLTGVLYVLDEPSIGLHQRDNEQLLKTLRHLRDLGNTVIVVEHDEDAILTADYVVDIGPAAGIHGGEIIAQGSPADIMASPKSLTGKYLSGEIEVAVPSERRKINKKRIKIVGARGNNLKNVSAEIPLGTFTAVTGVSGGGKSTFLIETLFKAASRRIMGSREHPADHDRIDGLEFLDKVIDIDQSPIGRTPRSNPATYTGAFTPIRDWFAGLPEAKARGYQPGRFSFNVKGGRCEACQGDGVIKIEMHFLPDVYVTCDVCHGKRYNRETLEVLFKGKSIADVLDMTVEEGAEFFSAVPAVRDKLQTLAKVGLGYIHVGQQANTLSGGEAQRIKLAKELSRKATGRTLYILDEPTTGLHFHDVAKLLDVLHELVDQGNTVVVIEHNLEVIKTADWVIDLGPHGGDGGGEIVAVGRPEDIAEAERSYTGQFLRELLRRRPGHKAQAAAE</sequence>
<organism evidence="1 2">
    <name type="scientific">Phyllobacterium zundukense</name>
    <dbReference type="NCBI Taxonomy" id="1867719"/>
    <lineage>
        <taxon>Bacteria</taxon>
        <taxon>Pseudomonadati</taxon>
        <taxon>Pseudomonadota</taxon>
        <taxon>Alphaproteobacteria</taxon>
        <taxon>Hyphomicrobiales</taxon>
        <taxon>Phyllobacteriaceae</taxon>
        <taxon>Phyllobacterium</taxon>
    </lineage>
</organism>
<keyword evidence="2" id="KW-1185">Reference proteome</keyword>
<accession>A0ACD4D3C6</accession>
<evidence type="ECO:0000313" key="2">
    <source>
        <dbReference type="Proteomes" id="UP001061991"/>
    </source>
</evidence>
<dbReference type="EMBL" id="CP104973">
    <property type="protein sequence ID" value="UXN60309.1"/>
    <property type="molecule type" value="Genomic_DNA"/>
</dbReference>
<reference evidence="1" key="1">
    <citation type="submission" date="2022-09" db="EMBL/GenBank/DDBJ databases">
        <title>Interaction between co-microsymbionts with complementary sets of symbiotic genes in legume-rhizobium systems.</title>
        <authorList>
            <person name="Safronova V."/>
            <person name="Sazanova A."/>
            <person name="Afonin A."/>
            <person name="Chirak E."/>
        </authorList>
    </citation>
    <scope>NUCLEOTIDE SEQUENCE</scope>
    <source>
        <strain evidence="1">A18/3m</strain>
    </source>
</reference>
<dbReference type="EC" id="3.1.25.-" evidence="1"/>
<proteinExistence type="predicted"/>